<keyword evidence="5" id="KW-0479">Metal-binding</keyword>
<reference key="2">
    <citation type="submission" date="2011-05" db="EMBL/GenBank/DDBJ databases">
        <title>Complete genome sequence of the aerobic marine methanotroph Methylomonas methanica MC09.</title>
        <authorList>
            <person name="Boden R."/>
            <person name="Cunliffe M."/>
            <person name="Scanlan J."/>
            <person name="Moussard H."/>
            <person name="Kits K.D."/>
            <person name="Klotz M."/>
            <person name="Jetten M."/>
            <person name="Vuilleumier S."/>
            <person name="Han J."/>
            <person name="Peters L."/>
            <person name="Mikhailova N."/>
            <person name="Teshima H."/>
            <person name="Tapia R."/>
            <person name="Kyrpides N."/>
            <person name="Ivanova N."/>
            <person name="Pagani I."/>
            <person name="Cheng J.-F."/>
            <person name="Goodwin L."/>
            <person name="Han C."/>
            <person name="Hauser L."/>
            <person name="Land M."/>
            <person name="Lapidus A."/>
            <person name="Lucas S."/>
            <person name="Pitluck S."/>
            <person name="Woyke T."/>
            <person name="Stein L.Y."/>
            <person name="Murrell C."/>
        </authorList>
    </citation>
    <scope>NUCLEOTIDE SEQUENCE</scope>
    <source>
        <strain>MC09</strain>
    </source>
</reference>
<keyword evidence="8 12" id="KW-1133">Transmembrane helix</keyword>
<evidence type="ECO:0000256" key="11">
    <source>
        <dbReference type="RuleBase" id="RU003983"/>
    </source>
</evidence>
<feature type="domain" description="Peptidase M48" evidence="13">
    <location>
        <begin position="77"/>
        <end position="282"/>
    </location>
</feature>
<dbReference type="Pfam" id="PF01435">
    <property type="entry name" value="Peptidase_M48"/>
    <property type="match status" value="1"/>
</dbReference>
<reference evidence="14 15" key="1">
    <citation type="journal article" date="2011" name="J. Bacteriol.">
        <title>Complete Genome Sequence of the Aerobic Marine Methanotroph Methylomonas methanica MC09.</title>
        <authorList>
            <person name="Boden R."/>
            <person name="Cunliffe M."/>
            <person name="Scanlan J."/>
            <person name="Moussard H."/>
            <person name="Kits K.D."/>
            <person name="Klotz M.G."/>
            <person name="Jetten M.S."/>
            <person name="Vuilleumier S."/>
            <person name="Han J."/>
            <person name="Peters L."/>
            <person name="Mikhailova N."/>
            <person name="Teshima H."/>
            <person name="Tapia R."/>
            <person name="Kyrpides N."/>
            <person name="Ivanova N."/>
            <person name="Pagani I."/>
            <person name="Cheng J.F."/>
            <person name="Goodwin L."/>
            <person name="Han C."/>
            <person name="Hauser L."/>
            <person name="Land M.L."/>
            <person name="Lapidus A."/>
            <person name="Lucas S."/>
            <person name="Pitluck S."/>
            <person name="Woyke T."/>
            <person name="Stein L."/>
            <person name="Murrell J.C."/>
        </authorList>
    </citation>
    <scope>NUCLEOTIDE SEQUENCE [LARGE SCALE GENOMIC DNA]</scope>
    <source>
        <strain evidence="14 15">MC09</strain>
    </source>
</reference>
<keyword evidence="4 12" id="KW-0812">Transmembrane</keyword>
<keyword evidence="9 11" id="KW-0482">Metalloprotease</keyword>
<dbReference type="OrthoDB" id="15218at2"/>
<organism evidence="14 15">
    <name type="scientific">Methylomonas methanica (strain DSM 25384 / MC09)</name>
    <dbReference type="NCBI Taxonomy" id="857087"/>
    <lineage>
        <taxon>Bacteria</taxon>
        <taxon>Pseudomonadati</taxon>
        <taxon>Pseudomonadota</taxon>
        <taxon>Gammaproteobacteria</taxon>
        <taxon>Methylococcales</taxon>
        <taxon>Methylococcaceae</taxon>
        <taxon>Methylomonas</taxon>
    </lineage>
</organism>
<evidence type="ECO:0000256" key="9">
    <source>
        <dbReference type="ARBA" id="ARBA00023049"/>
    </source>
</evidence>
<dbReference type="KEGG" id="mmt:Metme_2571"/>
<dbReference type="InterPro" id="IPR001915">
    <property type="entry name" value="Peptidase_M48"/>
</dbReference>
<evidence type="ECO:0000256" key="6">
    <source>
        <dbReference type="ARBA" id="ARBA00022801"/>
    </source>
</evidence>
<dbReference type="GO" id="GO:0004222">
    <property type="term" value="F:metalloendopeptidase activity"/>
    <property type="evidence" value="ECO:0007669"/>
    <property type="project" value="InterPro"/>
</dbReference>
<dbReference type="HOGENOM" id="CLU_042266_3_2_6"/>
<evidence type="ECO:0000259" key="13">
    <source>
        <dbReference type="Pfam" id="PF01435"/>
    </source>
</evidence>
<comment type="subcellular location">
    <subcellularLocation>
        <location evidence="1">Cell membrane</location>
        <topology evidence="1">Multi-pass membrane protein</topology>
    </subcellularLocation>
</comment>
<keyword evidence="6 11" id="KW-0378">Hydrolase</keyword>
<dbReference type="GO" id="GO:0005886">
    <property type="term" value="C:plasma membrane"/>
    <property type="evidence" value="ECO:0007669"/>
    <property type="project" value="UniProtKB-SubCell"/>
</dbReference>
<evidence type="ECO:0000313" key="14">
    <source>
        <dbReference type="EMBL" id="AEG00962.1"/>
    </source>
</evidence>
<dbReference type="InterPro" id="IPR050083">
    <property type="entry name" value="HtpX_protease"/>
</dbReference>
<accession>F9ZXH4</accession>
<dbReference type="eggNOG" id="COG0501">
    <property type="taxonomic scope" value="Bacteria"/>
</dbReference>
<keyword evidence="2" id="KW-1003">Cell membrane</keyword>
<feature type="transmembrane region" description="Helical" evidence="12">
    <location>
        <begin position="195"/>
        <end position="214"/>
    </location>
</feature>
<proteinExistence type="inferred from homology"/>
<comment type="similarity">
    <text evidence="11">Belongs to the peptidase M48 family.</text>
</comment>
<name>F9ZXH4_METMM</name>
<feature type="transmembrane region" description="Helical" evidence="12">
    <location>
        <begin position="42"/>
        <end position="61"/>
    </location>
</feature>
<keyword evidence="3 11" id="KW-0645">Protease</keyword>
<evidence type="ECO:0000256" key="4">
    <source>
        <dbReference type="ARBA" id="ARBA00022692"/>
    </source>
</evidence>
<sequence length="342" mass="38068">MLTAAISRWHKWINRLQTLLLILILLAISSLTGQLIFGELGFRMAILGALFALLFEPVAAWRLTLQLYRVRPIYPSEAPVLWRIAQRLAERAELPTTPILYYAPSSIINAFAVGGRRQSAIVFTDGLLNRLTQREIVGVMGHEIAHIAHGDLQVMGLADYVSRLTHLFSAAGQLLVLLSLPLLLLDGSAVELNPLALLLLIISPHLALLAQLGLSRVREYDADQRSAELTGDPMGLASALARIEQSQRSWLSVLLPGWGNPEPSWLRSHPATDERIKRLKAYALQNPSQAWLSAADESLNYIVNAYSRAPRWRIGGLWRQTASRFAEAKFAQVLLSRFSFKS</sequence>
<comment type="cofactor">
    <cofactor evidence="11">
        <name>Zn(2+)</name>
        <dbReference type="ChEBI" id="CHEBI:29105"/>
    </cofactor>
    <text evidence="11">Binds 1 zinc ion per subunit.</text>
</comment>
<evidence type="ECO:0000256" key="1">
    <source>
        <dbReference type="ARBA" id="ARBA00004651"/>
    </source>
</evidence>
<dbReference type="EMBL" id="CP002738">
    <property type="protein sequence ID" value="AEG00962.1"/>
    <property type="molecule type" value="Genomic_DNA"/>
</dbReference>
<reference evidence="15" key="3">
    <citation type="submission" date="2011-05" db="EMBL/GenBank/DDBJ databases">
        <title>Complete sequence of Methylomonas methanica MC09.</title>
        <authorList>
            <consortium name="US DOE Joint Genome Institute"/>
            <person name="Lucas S."/>
            <person name="Han J."/>
            <person name="Lapidus A."/>
            <person name="Cheng J.-F."/>
            <person name="Goodwin L."/>
            <person name="Pitluck S."/>
            <person name="Peters L."/>
            <person name="Mikhailova N."/>
            <person name="Teshima H."/>
            <person name="Han C."/>
            <person name="Tapia R."/>
            <person name="Land M."/>
            <person name="Hauser L."/>
            <person name="Kyrpides N."/>
            <person name="Ivanova N."/>
            <person name="Pagani I."/>
            <person name="Stein L."/>
            <person name="Woyke T."/>
        </authorList>
    </citation>
    <scope>NUCLEOTIDE SEQUENCE [LARGE SCALE GENOMIC DNA]</scope>
    <source>
        <strain evidence="15">MC09</strain>
    </source>
</reference>
<evidence type="ECO:0000256" key="8">
    <source>
        <dbReference type="ARBA" id="ARBA00022989"/>
    </source>
</evidence>
<gene>
    <name evidence="14" type="ordered locus">Metme_2571</name>
</gene>
<evidence type="ECO:0000313" key="15">
    <source>
        <dbReference type="Proteomes" id="UP000008888"/>
    </source>
</evidence>
<evidence type="ECO:0000256" key="10">
    <source>
        <dbReference type="ARBA" id="ARBA00023136"/>
    </source>
</evidence>
<evidence type="ECO:0000256" key="12">
    <source>
        <dbReference type="SAM" id="Phobius"/>
    </source>
</evidence>
<protein>
    <submittedName>
        <fullName evidence="14">Peptidase M48 Ste24p</fullName>
    </submittedName>
</protein>
<keyword evidence="15" id="KW-1185">Reference proteome</keyword>
<dbReference type="Proteomes" id="UP000008888">
    <property type="component" value="Chromosome"/>
</dbReference>
<dbReference type="GO" id="GO:0006508">
    <property type="term" value="P:proteolysis"/>
    <property type="evidence" value="ECO:0007669"/>
    <property type="project" value="UniProtKB-KW"/>
</dbReference>
<keyword evidence="10 12" id="KW-0472">Membrane</keyword>
<dbReference type="GO" id="GO:0046872">
    <property type="term" value="F:metal ion binding"/>
    <property type="evidence" value="ECO:0007669"/>
    <property type="project" value="UniProtKB-KW"/>
</dbReference>
<dbReference type="PANTHER" id="PTHR43221:SF1">
    <property type="entry name" value="PROTEASE HTPX"/>
    <property type="match status" value="1"/>
</dbReference>
<evidence type="ECO:0000256" key="7">
    <source>
        <dbReference type="ARBA" id="ARBA00022833"/>
    </source>
</evidence>
<dbReference type="PANTHER" id="PTHR43221">
    <property type="entry name" value="PROTEASE HTPX"/>
    <property type="match status" value="1"/>
</dbReference>
<feature type="transmembrane region" description="Helical" evidence="12">
    <location>
        <begin position="164"/>
        <end position="183"/>
    </location>
</feature>
<evidence type="ECO:0000256" key="3">
    <source>
        <dbReference type="ARBA" id="ARBA00022670"/>
    </source>
</evidence>
<dbReference type="AlphaFoldDB" id="F9ZXH4"/>
<keyword evidence="7 11" id="KW-0862">Zinc</keyword>
<dbReference type="RefSeq" id="WP_013819198.1">
    <property type="nucleotide sequence ID" value="NC_015572.1"/>
</dbReference>
<dbReference type="STRING" id="857087.Metme_2571"/>
<evidence type="ECO:0000256" key="2">
    <source>
        <dbReference type="ARBA" id="ARBA00022475"/>
    </source>
</evidence>
<dbReference type="Gene3D" id="3.30.2010.10">
    <property type="entry name" value="Metalloproteases ('zincins'), catalytic domain"/>
    <property type="match status" value="1"/>
</dbReference>
<dbReference type="CDD" id="cd07339">
    <property type="entry name" value="M48B_HtpX_like"/>
    <property type="match status" value="1"/>
</dbReference>
<evidence type="ECO:0000256" key="5">
    <source>
        <dbReference type="ARBA" id="ARBA00022723"/>
    </source>
</evidence>